<protein>
    <submittedName>
        <fullName evidence="1">Uncharacterized protein</fullName>
    </submittedName>
</protein>
<reference evidence="1" key="2">
    <citation type="journal article" date="2015" name="Data Brief">
        <title>Shoot transcriptome of the giant reed, Arundo donax.</title>
        <authorList>
            <person name="Barrero R.A."/>
            <person name="Guerrero F.D."/>
            <person name="Moolhuijzen P."/>
            <person name="Goolsby J.A."/>
            <person name="Tidwell J."/>
            <person name="Bellgard S.E."/>
            <person name="Bellgard M.I."/>
        </authorList>
    </citation>
    <scope>NUCLEOTIDE SEQUENCE</scope>
    <source>
        <tissue evidence="1">Shoot tissue taken approximately 20 cm above the soil surface</tissue>
    </source>
</reference>
<sequence length="83" mass="8574">MADGSPAGYYVGRPVNHDRQKVPAPLAVDEQVNAQVPGYYAVRVHEKKTNAGDQSSAAPAVPPNRGGFCANCLGCFSGGGTAR</sequence>
<dbReference type="EMBL" id="GBRH01180280">
    <property type="protein sequence ID" value="JAE17616.1"/>
    <property type="molecule type" value="Transcribed_RNA"/>
</dbReference>
<evidence type="ECO:0000313" key="1">
    <source>
        <dbReference type="EMBL" id="JAE17616.1"/>
    </source>
</evidence>
<accession>A0A0A9G527</accession>
<proteinExistence type="predicted"/>
<reference evidence="1" key="1">
    <citation type="submission" date="2014-09" db="EMBL/GenBank/DDBJ databases">
        <authorList>
            <person name="Magalhaes I.L.F."/>
            <person name="Oliveira U."/>
            <person name="Santos F.R."/>
            <person name="Vidigal T.H.D.A."/>
            <person name="Brescovit A.D."/>
            <person name="Santos A.J."/>
        </authorList>
    </citation>
    <scope>NUCLEOTIDE SEQUENCE</scope>
    <source>
        <tissue evidence="1">Shoot tissue taken approximately 20 cm above the soil surface</tissue>
    </source>
</reference>
<name>A0A0A9G527_ARUDO</name>
<organism evidence="1">
    <name type="scientific">Arundo donax</name>
    <name type="common">Giant reed</name>
    <name type="synonym">Donax arundinaceus</name>
    <dbReference type="NCBI Taxonomy" id="35708"/>
    <lineage>
        <taxon>Eukaryota</taxon>
        <taxon>Viridiplantae</taxon>
        <taxon>Streptophyta</taxon>
        <taxon>Embryophyta</taxon>
        <taxon>Tracheophyta</taxon>
        <taxon>Spermatophyta</taxon>
        <taxon>Magnoliopsida</taxon>
        <taxon>Liliopsida</taxon>
        <taxon>Poales</taxon>
        <taxon>Poaceae</taxon>
        <taxon>PACMAD clade</taxon>
        <taxon>Arundinoideae</taxon>
        <taxon>Arundineae</taxon>
        <taxon>Arundo</taxon>
    </lineage>
</organism>
<dbReference type="AlphaFoldDB" id="A0A0A9G527"/>